<organism evidence="1">
    <name type="scientific">Pneumocystis jirovecii</name>
    <name type="common">Human pneumocystis pneumonia agent</name>
    <dbReference type="NCBI Taxonomy" id="42068"/>
    <lineage>
        <taxon>Eukaryota</taxon>
        <taxon>Fungi</taxon>
        <taxon>Dikarya</taxon>
        <taxon>Ascomycota</taxon>
        <taxon>Taphrinomycotina</taxon>
        <taxon>Pneumocystomycetes</taxon>
        <taxon>Pneumocystaceae</taxon>
        <taxon>Pneumocystis</taxon>
    </lineage>
</organism>
<feature type="non-terminal residue" evidence="1">
    <location>
        <position position="1"/>
    </location>
</feature>
<sequence length="124" mass="14236">RAVKRQAAAAKGTKGTSVYDDEEYFLALILKEESTDDKKCGEKMEKHCKELNKANLTPKQVHEKLKDFCDNTKRDKKCQELKTKVTQKCNEFKTKLGELVKKDASGWTNDDCKENEQQCLFLEG</sequence>
<dbReference type="EMBL" id="JN793023">
    <property type="protein sequence ID" value="AEZ01921.1"/>
    <property type="molecule type" value="Genomic_DNA"/>
</dbReference>
<gene>
    <name evidence="1" type="primary">msg</name>
</gene>
<dbReference type="VEuPathDB" id="FungiDB:T551_01860"/>
<name>H6V632_PNEJI</name>
<reference evidence="1" key="1">
    <citation type="submission" date="2011-09" db="EMBL/GenBank/DDBJ databases">
        <title>Variation of the expressed major surface glycoprotein in Pneumocystis jirovecii.</title>
        <authorList>
            <person name="Beser J."/>
            <person name="Joannin N."/>
            <person name="Botero-Kleiven S."/>
            <person name="Lindh J."/>
            <person name="Hagblom P."/>
        </authorList>
    </citation>
    <scope>NUCLEOTIDE SEQUENCE</scope>
    <source>
        <strain evidence="1">S46</strain>
        <tissue evidence="1">Bronchoalveolar lavage</tissue>
    </source>
</reference>
<evidence type="ECO:0000313" key="1">
    <source>
        <dbReference type="EMBL" id="AEZ01921.1"/>
    </source>
</evidence>
<dbReference type="AlphaFoldDB" id="H6V632"/>
<feature type="non-terminal residue" evidence="1">
    <location>
        <position position="124"/>
    </location>
</feature>
<protein>
    <submittedName>
        <fullName evidence="1">Major surface glycoprotein</fullName>
    </submittedName>
</protein>
<proteinExistence type="predicted"/>
<accession>H6V632</accession>